<dbReference type="InterPro" id="IPR005064">
    <property type="entry name" value="BUG"/>
</dbReference>
<dbReference type="SUPFAM" id="SSF53850">
    <property type="entry name" value="Periplasmic binding protein-like II"/>
    <property type="match status" value="1"/>
</dbReference>
<dbReference type="InterPro" id="IPR042100">
    <property type="entry name" value="Bug_dom1"/>
</dbReference>
<evidence type="ECO:0000256" key="1">
    <source>
        <dbReference type="ARBA" id="ARBA00006987"/>
    </source>
</evidence>
<evidence type="ECO:0000313" key="3">
    <source>
        <dbReference type="EMBL" id="AMD90514.1"/>
    </source>
</evidence>
<dbReference type="RefSeq" id="WP_062253126.1">
    <property type="nucleotide sequence ID" value="NZ_CP014229.1"/>
</dbReference>
<dbReference type="CDD" id="cd07012">
    <property type="entry name" value="PBP2_Bug_TTT"/>
    <property type="match status" value="1"/>
</dbReference>
<dbReference type="PANTHER" id="PTHR42928:SF5">
    <property type="entry name" value="BLR1237 PROTEIN"/>
    <property type="match status" value="1"/>
</dbReference>
<proteinExistence type="inferred from homology"/>
<dbReference type="PIRSF" id="PIRSF017082">
    <property type="entry name" value="YflP"/>
    <property type="match status" value="1"/>
</dbReference>
<dbReference type="PANTHER" id="PTHR42928">
    <property type="entry name" value="TRICARBOXYLATE-BINDING PROTEIN"/>
    <property type="match status" value="1"/>
</dbReference>
<gene>
    <name evidence="3" type="ORF">AXF13_10505</name>
</gene>
<dbReference type="Pfam" id="PF03401">
    <property type="entry name" value="TctC"/>
    <property type="match status" value="1"/>
</dbReference>
<name>A0A109W4J1_9BACT</name>
<dbReference type="KEGG" id="dfi:AXF13_10505"/>
<dbReference type="EMBL" id="CP014229">
    <property type="protein sequence ID" value="AMD90514.1"/>
    <property type="molecule type" value="Genomic_DNA"/>
</dbReference>
<comment type="similarity">
    <text evidence="1">Belongs to the UPF0065 (bug) family.</text>
</comment>
<reference evidence="4" key="1">
    <citation type="submission" date="2016-02" db="EMBL/GenBank/DDBJ databases">
        <authorList>
            <person name="Holder M.E."/>
            <person name="Ajami N.J."/>
            <person name="Petrosino J.F."/>
        </authorList>
    </citation>
    <scope>NUCLEOTIDE SEQUENCE [LARGE SCALE GENOMIC DNA]</scope>
    <source>
        <strain evidence="4">CCUG 45958</strain>
    </source>
</reference>
<keyword evidence="4" id="KW-1185">Reference proteome</keyword>
<evidence type="ECO:0000256" key="2">
    <source>
        <dbReference type="SAM" id="SignalP"/>
    </source>
</evidence>
<dbReference type="Gene3D" id="3.40.190.10">
    <property type="entry name" value="Periplasmic binding protein-like II"/>
    <property type="match status" value="1"/>
</dbReference>
<feature type="signal peptide" evidence="2">
    <location>
        <begin position="1"/>
        <end position="24"/>
    </location>
</feature>
<accession>A0A109W4J1</accession>
<dbReference type="Gene3D" id="3.40.190.150">
    <property type="entry name" value="Bordetella uptake gene, domain 1"/>
    <property type="match status" value="1"/>
</dbReference>
<dbReference type="STRING" id="44742.AXF13_10505"/>
<protein>
    <submittedName>
        <fullName evidence="3">Peptidase M56</fullName>
    </submittedName>
</protein>
<dbReference type="Proteomes" id="UP000069241">
    <property type="component" value="Chromosome"/>
</dbReference>
<evidence type="ECO:0000313" key="4">
    <source>
        <dbReference type="Proteomes" id="UP000069241"/>
    </source>
</evidence>
<keyword evidence="2" id="KW-0732">Signal</keyword>
<organism evidence="3 4">
    <name type="scientific">Desulfovibrio fairfieldensis</name>
    <dbReference type="NCBI Taxonomy" id="44742"/>
    <lineage>
        <taxon>Bacteria</taxon>
        <taxon>Pseudomonadati</taxon>
        <taxon>Thermodesulfobacteriota</taxon>
        <taxon>Desulfovibrionia</taxon>
        <taxon>Desulfovibrionales</taxon>
        <taxon>Desulfovibrionaceae</taxon>
        <taxon>Desulfovibrio</taxon>
    </lineage>
</organism>
<feature type="chain" id="PRO_5007141306" evidence="2">
    <location>
        <begin position="25"/>
        <end position="327"/>
    </location>
</feature>
<sequence length="327" mass="34593">MSHRFTRILALALLALCFTGTAHAEYPKGPISIICPFGAGGAGDLAARILANAVKNDFAKPVVVVNKPGAAGVLGTTVAFRSKPDGQTLLIGRVANAAIIPALNKTIQYKWDSFVFLGLLDLNPLVVVVHKDSPYKTLRDLADAVKANPGKLTFSTAGALNIQEIASYMLLHAVGLGKDGAVSVPFQSDAAGKNAILGGHVDFGAINLAAAFDQLGEGGKLRALAVTTAKRLPKYPDIPTVREAGFPELENILGWNALYGIKGLPQEAVDKWAQALQAVKTNKEWLEPTENMGAIPDILSPAETEAFVRAQVQKFEQLGQALGLVIR</sequence>
<dbReference type="AlphaFoldDB" id="A0A109W4J1"/>